<sequence>MNIFGKVIKRFVFRPPVVLALALLLSTVSACQQKAQRPAETGLASFYSTSFEGRITSSGTKFSNSKFTAAHRTLPFGTQVKVTNLENGKSVMVTITDRGPFIAGRIIDLSQAAATTLDFMDSGIVEVRLEVVSKE</sequence>
<dbReference type="Gene3D" id="2.40.40.10">
    <property type="entry name" value="RlpA-like domain"/>
    <property type="match status" value="1"/>
</dbReference>
<evidence type="ECO:0000313" key="8">
    <source>
        <dbReference type="Proteomes" id="UP001174839"/>
    </source>
</evidence>
<keyword evidence="8" id="KW-1185">Reference proteome</keyword>
<gene>
    <name evidence="3" type="primary">rlpA</name>
    <name evidence="7" type="ORF">QU605_03995</name>
</gene>
<dbReference type="PANTHER" id="PTHR34183">
    <property type="entry name" value="ENDOLYTIC PEPTIDOGLYCAN TRANSGLYCOSYLASE RLPA"/>
    <property type="match status" value="1"/>
</dbReference>
<dbReference type="InterPro" id="IPR036908">
    <property type="entry name" value="RlpA-like_sf"/>
</dbReference>
<keyword evidence="3" id="KW-0564">Palmitate</keyword>
<dbReference type="HAMAP" id="MF_02071">
    <property type="entry name" value="RlpA"/>
    <property type="match status" value="1"/>
</dbReference>
<dbReference type="EC" id="4.2.2.-" evidence="3"/>
<comment type="subcellular location">
    <subcellularLocation>
        <location evidence="3">Cell membrane</location>
        <topology evidence="3">Lipid-anchor</topology>
    </subcellularLocation>
</comment>
<keyword evidence="2 3" id="KW-0961">Cell wall biogenesis/degradation</keyword>
<evidence type="ECO:0000256" key="5">
    <source>
        <dbReference type="SAM" id="SignalP"/>
    </source>
</evidence>
<evidence type="ECO:0000313" key="7">
    <source>
        <dbReference type="EMBL" id="MDM9630616.1"/>
    </source>
</evidence>
<feature type="domain" description="RlpA-like protein double-psi beta-barrel" evidence="6">
    <location>
        <begin position="40"/>
        <end position="128"/>
    </location>
</feature>
<feature type="signal peptide" evidence="5">
    <location>
        <begin position="1"/>
        <end position="30"/>
    </location>
</feature>
<dbReference type="PROSITE" id="PS51257">
    <property type="entry name" value="PROKAR_LIPOPROTEIN"/>
    <property type="match status" value="1"/>
</dbReference>
<keyword evidence="3" id="KW-0472">Membrane</keyword>
<dbReference type="InterPro" id="IPR012997">
    <property type="entry name" value="RplA"/>
</dbReference>
<organism evidence="7 8">
    <name type="scientific">Robiginitalea aurantiaca</name>
    <dbReference type="NCBI Taxonomy" id="3056915"/>
    <lineage>
        <taxon>Bacteria</taxon>
        <taxon>Pseudomonadati</taxon>
        <taxon>Bacteroidota</taxon>
        <taxon>Flavobacteriia</taxon>
        <taxon>Flavobacteriales</taxon>
        <taxon>Flavobacteriaceae</taxon>
        <taxon>Robiginitalea</taxon>
    </lineage>
</organism>
<evidence type="ECO:0000256" key="3">
    <source>
        <dbReference type="HAMAP-Rule" id="MF_02071"/>
    </source>
</evidence>
<dbReference type="RefSeq" id="WP_289723985.1">
    <property type="nucleotide sequence ID" value="NZ_JAUDUY010000002.1"/>
</dbReference>
<keyword evidence="3" id="KW-1003">Cell membrane</keyword>
<evidence type="ECO:0000256" key="2">
    <source>
        <dbReference type="ARBA" id="ARBA00023316"/>
    </source>
</evidence>
<feature type="chain" id="PRO_5045918898" description="Probable endolytic peptidoglycan transglycosylase RlpA" evidence="5">
    <location>
        <begin position="31"/>
        <end position="135"/>
    </location>
</feature>
<keyword evidence="5" id="KW-0732">Signal</keyword>
<evidence type="ECO:0000256" key="4">
    <source>
        <dbReference type="RuleBase" id="RU003495"/>
    </source>
</evidence>
<comment type="similarity">
    <text evidence="3 4">Belongs to the RlpA family.</text>
</comment>
<evidence type="ECO:0000259" key="6">
    <source>
        <dbReference type="Pfam" id="PF03330"/>
    </source>
</evidence>
<dbReference type="InterPro" id="IPR034718">
    <property type="entry name" value="RlpA"/>
</dbReference>
<keyword evidence="1 3" id="KW-0456">Lyase</keyword>
<dbReference type="EMBL" id="JAUDUY010000002">
    <property type="protein sequence ID" value="MDM9630616.1"/>
    <property type="molecule type" value="Genomic_DNA"/>
</dbReference>
<dbReference type="NCBIfam" id="TIGR00413">
    <property type="entry name" value="rlpA"/>
    <property type="match status" value="1"/>
</dbReference>
<evidence type="ECO:0000256" key="1">
    <source>
        <dbReference type="ARBA" id="ARBA00023239"/>
    </source>
</evidence>
<accession>A0ABT7WCH5</accession>
<keyword evidence="3" id="KW-0449">Lipoprotein</keyword>
<proteinExistence type="inferred from homology"/>
<dbReference type="CDD" id="cd22268">
    <property type="entry name" value="DPBB_RlpA-like"/>
    <property type="match status" value="1"/>
</dbReference>
<dbReference type="PANTHER" id="PTHR34183:SF1">
    <property type="entry name" value="ENDOLYTIC PEPTIDOGLYCAN TRANSGLYCOSYLASE RLPA"/>
    <property type="match status" value="1"/>
</dbReference>
<dbReference type="SUPFAM" id="SSF50685">
    <property type="entry name" value="Barwin-like endoglucanases"/>
    <property type="match status" value="1"/>
</dbReference>
<reference evidence="7" key="1">
    <citation type="submission" date="2023-06" db="EMBL/GenBank/DDBJ databases">
        <title>Robiginitalea aurantiacus sp. nov. and Algoriphagus sediminis sp. nov., isolated from coastal sediment.</title>
        <authorList>
            <person name="Zhou Z.Y."/>
            <person name="An J."/>
            <person name="Jia Y.W."/>
            <person name="Du Z.J."/>
        </authorList>
    </citation>
    <scope>NUCLEOTIDE SEQUENCE</scope>
    <source>
        <strain evidence="7">M39</strain>
    </source>
</reference>
<comment type="caution">
    <text evidence="7">The sequence shown here is derived from an EMBL/GenBank/DDBJ whole genome shotgun (WGS) entry which is preliminary data.</text>
</comment>
<dbReference type="Pfam" id="PF03330">
    <property type="entry name" value="DPBB_1"/>
    <property type="match status" value="1"/>
</dbReference>
<comment type="function">
    <text evidence="3">Lytic transglycosylase with a strong preference for naked glycan strands that lack stem peptides.</text>
</comment>
<name>A0ABT7WCH5_9FLAO</name>
<dbReference type="InterPro" id="IPR009009">
    <property type="entry name" value="RlpA-like_DPBB"/>
</dbReference>
<protein>
    <recommendedName>
        <fullName evidence="3">Probable endolytic peptidoglycan transglycosylase RlpA</fullName>
        <ecNumber evidence="3">4.2.2.-</ecNumber>
    </recommendedName>
</protein>
<dbReference type="Proteomes" id="UP001174839">
    <property type="component" value="Unassembled WGS sequence"/>
</dbReference>